<protein>
    <recommendedName>
        <fullName evidence="4">Transmembrane protein</fullName>
    </recommendedName>
</protein>
<sequence>MKQDDTVEKRERSVETFIVLGFLLQISNMIFGLLRLPLICNLFSVLVFNLFRLSQISACLWCFGARFGSGSNREREGAVTATADKEKKKTDREKKDKRDIRLRGKLNRKRGSSSCDSRRARLQHILRFSPNIYSFGRCIFVDRFDLIRLYK</sequence>
<name>A0A9Q0JTN5_9MAGN</name>
<dbReference type="AlphaFoldDB" id="A0A9Q0JTN5"/>
<keyword evidence="1" id="KW-0472">Membrane</keyword>
<keyword evidence="3" id="KW-1185">Reference proteome</keyword>
<proteinExistence type="predicted"/>
<organism evidence="2 3">
    <name type="scientific">Protea cynaroides</name>
    <dbReference type="NCBI Taxonomy" id="273540"/>
    <lineage>
        <taxon>Eukaryota</taxon>
        <taxon>Viridiplantae</taxon>
        <taxon>Streptophyta</taxon>
        <taxon>Embryophyta</taxon>
        <taxon>Tracheophyta</taxon>
        <taxon>Spermatophyta</taxon>
        <taxon>Magnoliopsida</taxon>
        <taxon>Proteales</taxon>
        <taxon>Proteaceae</taxon>
        <taxon>Protea</taxon>
    </lineage>
</organism>
<evidence type="ECO:0000256" key="1">
    <source>
        <dbReference type="SAM" id="Phobius"/>
    </source>
</evidence>
<evidence type="ECO:0000313" key="3">
    <source>
        <dbReference type="Proteomes" id="UP001141806"/>
    </source>
</evidence>
<feature type="transmembrane region" description="Helical" evidence="1">
    <location>
        <begin position="16"/>
        <end position="36"/>
    </location>
</feature>
<accession>A0A9Q0JTN5</accession>
<evidence type="ECO:0000313" key="2">
    <source>
        <dbReference type="EMBL" id="KAJ4951391.1"/>
    </source>
</evidence>
<keyword evidence="1" id="KW-0812">Transmembrane</keyword>
<keyword evidence="1" id="KW-1133">Transmembrane helix</keyword>
<reference evidence="2" key="1">
    <citation type="journal article" date="2023" name="Plant J.">
        <title>The genome of the king protea, Protea cynaroides.</title>
        <authorList>
            <person name="Chang J."/>
            <person name="Duong T.A."/>
            <person name="Schoeman C."/>
            <person name="Ma X."/>
            <person name="Roodt D."/>
            <person name="Barker N."/>
            <person name="Li Z."/>
            <person name="Van de Peer Y."/>
            <person name="Mizrachi E."/>
        </authorList>
    </citation>
    <scope>NUCLEOTIDE SEQUENCE</scope>
    <source>
        <tissue evidence="2">Young leaves</tissue>
    </source>
</reference>
<dbReference type="EMBL" id="JAMYWD010000012">
    <property type="protein sequence ID" value="KAJ4951391.1"/>
    <property type="molecule type" value="Genomic_DNA"/>
</dbReference>
<comment type="caution">
    <text evidence="2">The sequence shown here is derived from an EMBL/GenBank/DDBJ whole genome shotgun (WGS) entry which is preliminary data.</text>
</comment>
<evidence type="ECO:0008006" key="4">
    <source>
        <dbReference type="Google" id="ProtNLM"/>
    </source>
</evidence>
<gene>
    <name evidence="2" type="ORF">NE237_028223</name>
</gene>
<dbReference type="Proteomes" id="UP001141806">
    <property type="component" value="Unassembled WGS sequence"/>
</dbReference>